<dbReference type="CDD" id="cd01992">
    <property type="entry name" value="TilS_N"/>
    <property type="match status" value="1"/>
</dbReference>
<dbReference type="KEGG" id="sdi:SDIMI_v3c00120"/>
<dbReference type="EC" id="6.3.4.19" evidence="6"/>
<dbReference type="GO" id="GO:0005524">
    <property type="term" value="F:ATP binding"/>
    <property type="evidence" value="ECO:0007669"/>
    <property type="project" value="UniProtKB-UniRule"/>
</dbReference>
<evidence type="ECO:0000256" key="4">
    <source>
        <dbReference type="ARBA" id="ARBA00022840"/>
    </source>
</evidence>
<keyword evidence="4 6" id="KW-0067">ATP-binding</keyword>
<feature type="binding site" evidence="6">
    <location>
        <begin position="16"/>
        <end position="21"/>
    </location>
    <ligand>
        <name>ATP</name>
        <dbReference type="ChEBI" id="CHEBI:30616"/>
    </ligand>
</feature>
<keyword evidence="1 6" id="KW-0436">Ligase</keyword>
<evidence type="ECO:0000259" key="7">
    <source>
        <dbReference type="Pfam" id="PF01171"/>
    </source>
</evidence>
<dbReference type="InterPro" id="IPR012094">
    <property type="entry name" value="tRNA_Ile_lys_synt"/>
</dbReference>
<dbReference type="HOGENOM" id="CLU_018869_0_2_14"/>
<feature type="domain" description="tRNA(Ile)-lysidine/2-thiocytidine synthase N-terminal" evidence="7">
    <location>
        <begin position="10"/>
        <end position="188"/>
    </location>
</feature>
<organism evidence="8 9">
    <name type="scientific">Spiroplasma diminutum CUAS-1</name>
    <dbReference type="NCBI Taxonomy" id="1276221"/>
    <lineage>
        <taxon>Bacteria</taxon>
        <taxon>Bacillati</taxon>
        <taxon>Mycoplasmatota</taxon>
        <taxon>Mollicutes</taxon>
        <taxon>Entomoplasmatales</taxon>
        <taxon>Spiroplasmataceae</taxon>
        <taxon>Spiroplasma</taxon>
    </lineage>
</organism>
<dbReference type="InterPro" id="IPR011063">
    <property type="entry name" value="TilS/TtcA_N"/>
</dbReference>
<comment type="catalytic activity">
    <reaction evidence="5 6">
        <text>cytidine(34) in tRNA(Ile2) + L-lysine + ATP = lysidine(34) in tRNA(Ile2) + AMP + diphosphate + H(+)</text>
        <dbReference type="Rhea" id="RHEA:43744"/>
        <dbReference type="Rhea" id="RHEA-COMP:10625"/>
        <dbReference type="Rhea" id="RHEA-COMP:10670"/>
        <dbReference type="ChEBI" id="CHEBI:15378"/>
        <dbReference type="ChEBI" id="CHEBI:30616"/>
        <dbReference type="ChEBI" id="CHEBI:32551"/>
        <dbReference type="ChEBI" id="CHEBI:33019"/>
        <dbReference type="ChEBI" id="CHEBI:82748"/>
        <dbReference type="ChEBI" id="CHEBI:83665"/>
        <dbReference type="ChEBI" id="CHEBI:456215"/>
        <dbReference type="EC" id="6.3.4.19"/>
    </reaction>
</comment>
<keyword evidence="3 6" id="KW-0547">Nucleotide-binding</keyword>
<comment type="subcellular location">
    <subcellularLocation>
        <location evidence="6">Cytoplasm</location>
    </subcellularLocation>
</comment>
<comment type="function">
    <text evidence="6">Ligates lysine onto the cytidine present at position 34 of the AUA codon-specific tRNA(Ile) that contains the anticodon CAU, in an ATP-dependent manner. Cytidine is converted to lysidine, thus changing the amino acid specificity of the tRNA from methionine to isoleucine.</text>
</comment>
<evidence type="ECO:0000313" key="8">
    <source>
        <dbReference type="EMBL" id="AGR41716.1"/>
    </source>
</evidence>
<dbReference type="HAMAP" id="MF_01161">
    <property type="entry name" value="tRNA_Ile_lys_synt"/>
    <property type="match status" value="1"/>
</dbReference>
<dbReference type="PATRIC" id="fig|1276221.3.peg.12"/>
<keyword evidence="6" id="KW-0963">Cytoplasm</keyword>
<evidence type="ECO:0000256" key="5">
    <source>
        <dbReference type="ARBA" id="ARBA00048539"/>
    </source>
</evidence>
<comment type="domain">
    <text evidence="6">The N-terminal region contains the highly conserved SGGXDS motif, predicted to be a P-loop motif involved in ATP binding.</text>
</comment>
<dbReference type="Pfam" id="PF01171">
    <property type="entry name" value="ATP_bind_3"/>
    <property type="match status" value="1"/>
</dbReference>
<dbReference type="Proteomes" id="UP000014983">
    <property type="component" value="Chromosome"/>
</dbReference>
<dbReference type="PANTHER" id="PTHR43033:SF1">
    <property type="entry name" value="TRNA(ILE)-LYSIDINE SYNTHASE-RELATED"/>
    <property type="match status" value="1"/>
</dbReference>
<evidence type="ECO:0000256" key="3">
    <source>
        <dbReference type="ARBA" id="ARBA00022741"/>
    </source>
</evidence>
<reference evidence="8 9" key="1">
    <citation type="journal article" date="2013" name="Genome Biol. Evol.">
        <title>Comparison of metabolic capacities and inference of gene content evolution in mosquito-associated Spiroplasma diminutum and S. taiwanense.</title>
        <authorList>
            <person name="Lo W.S."/>
            <person name="Ku C."/>
            <person name="Chen L.L."/>
            <person name="Chang T.H."/>
            <person name="Kuo C.H."/>
        </authorList>
    </citation>
    <scope>NUCLEOTIDE SEQUENCE [LARGE SCALE GENOMIC DNA]</scope>
    <source>
        <strain evidence="8">CUAS-1</strain>
    </source>
</reference>
<dbReference type="SUPFAM" id="SSF52402">
    <property type="entry name" value="Adenine nucleotide alpha hydrolases-like"/>
    <property type="match status" value="1"/>
</dbReference>
<keyword evidence="9" id="KW-1185">Reference proteome</keyword>
<protein>
    <recommendedName>
        <fullName evidence="6">tRNA(Ile)-lysidine synthase</fullName>
        <ecNumber evidence="6">6.3.4.19</ecNumber>
    </recommendedName>
    <alternativeName>
        <fullName evidence="6">tRNA(Ile)-2-lysyl-cytidine synthase</fullName>
    </alternativeName>
    <alternativeName>
        <fullName evidence="6">tRNA(Ile)-lysidine synthetase</fullName>
    </alternativeName>
</protein>
<dbReference type="InterPro" id="IPR012795">
    <property type="entry name" value="tRNA_Ile_lys_synt_N"/>
</dbReference>
<dbReference type="GO" id="GO:0006400">
    <property type="term" value="P:tRNA modification"/>
    <property type="evidence" value="ECO:0007669"/>
    <property type="project" value="UniProtKB-UniRule"/>
</dbReference>
<dbReference type="FunCoup" id="S5LYU7">
    <property type="interactions" value="80"/>
</dbReference>
<dbReference type="PANTHER" id="PTHR43033">
    <property type="entry name" value="TRNA(ILE)-LYSIDINE SYNTHASE-RELATED"/>
    <property type="match status" value="1"/>
</dbReference>
<dbReference type="GO" id="GO:0032267">
    <property type="term" value="F:tRNA(Ile)-lysidine synthase activity"/>
    <property type="evidence" value="ECO:0007669"/>
    <property type="project" value="UniProtKB-EC"/>
</dbReference>
<dbReference type="STRING" id="1276221.SDIMI_v3c00120"/>
<sequence>MIKLLERNRKYILGLSGGADSVFLFHFLLEKGINDFIACHVNYNFRKDSYKDLELVQNLCKKNKIKLVVKNISQNYSELRQNFEAWARNERYDFFCEQARKENAEAILIAHNLNDHIETFIMQKNKNKNVSYFGISDRTHYRDFLILRPILNLKKTDIIKRLEEKKIKYIIDSTNFDLKYERNNVRHNLEEKDFSKIMLEIELFNNNLNIYKSAFEENNISSTLDLNLLNDDQRWNEYLIFNFLEKNNLAELIYNNKKSLIKEIIKEIKSEKSFLEILKSNFVIMKDYKILRIIKKSDIEIFQSDNLKYFNDFLIEENISNNKEIIITNDWKKYQAQLIYEGKLLSKLYKNNKTSYLQRYKNVLIFNKTKKIVLNKITI</sequence>
<evidence type="ECO:0000256" key="6">
    <source>
        <dbReference type="HAMAP-Rule" id="MF_01161"/>
    </source>
</evidence>
<proteinExistence type="inferred from homology"/>
<evidence type="ECO:0000256" key="2">
    <source>
        <dbReference type="ARBA" id="ARBA00022694"/>
    </source>
</evidence>
<dbReference type="eggNOG" id="COG0037">
    <property type="taxonomic scope" value="Bacteria"/>
</dbReference>
<evidence type="ECO:0000256" key="1">
    <source>
        <dbReference type="ARBA" id="ARBA00022598"/>
    </source>
</evidence>
<accession>S5LYU7</accession>
<dbReference type="GO" id="GO:0005737">
    <property type="term" value="C:cytoplasm"/>
    <property type="evidence" value="ECO:0007669"/>
    <property type="project" value="UniProtKB-SubCell"/>
</dbReference>
<dbReference type="InParanoid" id="S5LYU7"/>
<dbReference type="NCBIfam" id="TIGR02432">
    <property type="entry name" value="lysidine_TilS_N"/>
    <property type="match status" value="1"/>
</dbReference>
<name>S5LYU7_9MOLU</name>
<comment type="similarity">
    <text evidence="6">Belongs to the tRNA(Ile)-lysidine synthase family.</text>
</comment>
<dbReference type="EMBL" id="CP005076">
    <property type="protein sequence ID" value="AGR41716.1"/>
    <property type="molecule type" value="Genomic_DNA"/>
</dbReference>
<keyword evidence="2 6" id="KW-0819">tRNA processing</keyword>
<dbReference type="AlphaFoldDB" id="S5LYU7"/>
<dbReference type="InterPro" id="IPR014729">
    <property type="entry name" value="Rossmann-like_a/b/a_fold"/>
</dbReference>
<gene>
    <name evidence="6 8" type="primary">tilS</name>
    <name evidence="8" type="ORF">SDIMI_v3c00120</name>
</gene>
<evidence type="ECO:0000313" key="9">
    <source>
        <dbReference type="Proteomes" id="UP000014983"/>
    </source>
</evidence>
<dbReference type="Gene3D" id="3.40.50.620">
    <property type="entry name" value="HUPs"/>
    <property type="match status" value="1"/>
</dbReference>